<dbReference type="OrthoDB" id="9814088at2"/>
<evidence type="ECO:0000259" key="2">
    <source>
        <dbReference type="PROSITE" id="PS51192"/>
    </source>
</evidence>
<proteinExistence type="predicted"/>
<dbReference type="PROSITE" id="PS51194">
    <property type="entry name" value="HELICASE_CTER"/>
    <property type="match status" value="1"/>
</dbReference>
<dbReference type="Gene3D" id="3.40.50.10810">
    <property type="entry name" value="Tandem AAA-ATPase domain"/>
    <property type="match status" value="1"/>
</dbReference>
<dbReference type="Proteomes" id="UP000199229">
    <property type="component" value="Unassembled WGS sequence"/>
</dbReference>
<dbReference type="PROSITE" id="PS51192">
    <property type="entry name" value="HELICASE_ATP_BIND_1"/>
    <property type="match status" value="1"/>
</dbReference>
<accession>A0A1I2X924</accession>
<dbReference type="SMART" id="SM00487">
    <property type="entry name" value="DEXDc"/>
    <property type="match status" value="1"/>
</dbReference>
<name>A0A1I2X924_9HYPH</name>
<keyword evidence="1" id="KW-0378">Hydrolase</keyword>
<evidence type="ECO:0000259" key="3">
    <source>
        <dbReference type="PROSITE" id="PS51194"/>
    </source>
</evidence>
<organism evidence="4 5">
    <name type="scientific">Methylobacterium gossipiicola</name>
    <dbReference type="NCBI Taxonomy" id="582675"/>
    <lineage>
        <taxon>Bacteria</taxon>
        <taxon>Pseudomonadati</taxon>
        <taxon>Pseudomonadota</taxon>
        <taxon>Alphaproteobacteria</taxon>
        <taxon>Hyphomicrobiales</taxon>
        <taxon>Methylobacteriaceae</taxon>
        <taxon>Methylobacterium</taxon>
    </lineage>
</organism>
<keyword evidence="5" id="KW-1185">Reference proteome</keyword>
<dbReference type="EMBL" id="FOPM01000034">
    <property type="protein sequence ID" value="SFH09517.1"/>
    <property type="molecule type" value="Genomic_DNA"/>
</dbReference>
<dbReference type="GO" id="GO:0004386">
    <property type="term" value="F:helicase activity"/>
    <property type="evidence" value="ECO:0007669"/>
    <property type="project" value="UniProtKB-KW"/>
</dbReference>
<dbReference type="AlphaFoldDB" id="A0A1I2X924"/>
<dbReference type="Pfam" id="PF00271">
    <property type="entry name" value="Helicase_C"/>
    <property type="match status" value="1"/>
</dbReference>
<dbReference type="InterPro" id="IPR027417">
    <property type="entry name" value="P-loop_NTPase"/>
</dbReference>
<keyword evidence="4" id="KW-0067">ATP-binding</keyword>
<feature type="domain" description="Helicase ATP-binding" evidence="2">
    <location>
        <begin position="509"/>
        <end position="703"/>
    </location>
</feature>
<reference evidence="5" key="1">
    <citation type="submission" date="2016-10" db="EMBL/GenBank/DDBJ databases">
        <authorList>
            <person name="Varghese N."/>
            <person name="Submissions S."/>
        </authorList>
    </citation>
    <scope>NUCLEOTIDE SEQUENCE [LARGE SCALE GENOMIC DNA]</scope>
    <source>
        <strain evidence="5">Gh-105</strain>
    </source>
</reference>
<evidence type="ECO:0000313" key="5">
    <source>
        <dbReference type="Proteomes" id="UP000199229"/>
    </source>
</evidence>
<dbReference type="InterPro" id="IPR049730">
    <property type="entry name" value="SNF2/RAD54-like_C"/>
</dbReference>
<dbReference type="GO" id="GO:0005524">
    <property type="term" value="F:ATP binding"/>
    <property type="evidence" value="ECO:0007669"/>
    <property type="project" value="InterPro"/>
</dbReference>
<dbReference type="RefSeq" id="WP_091975099.1">
    <property type="nucleotide sequence ID" value="NZ_FOPM01000034.1"/>
</dbReference>
<dbReference type="SUPFAM" id="SSF52540">
    <property type="entry name" value="P-loop containing nucleoside triphosphate hydrolases"/>
    <property type="match status" value="2"/>
</dbReference>
<dbReference type="InterPro" id="IPR038718">
    <property type="entry name" value="SNF2-like_sf"/>
</dbReference>
<dbReference type="CDD" id="cd18793">
    <property type="entry name" value="SF2_C_SNF"/>
    <property type="match status" value="1"/>
</dbReference>
<dbReference type="InterPro" id="IPR014001">
    <property type="entry name" value="Helicase_ATP-bd"/>
</dbReference>
<dbReference type="SMART" id="SM00490">
    <property type="entry name" value="HELICc"/>
    <property type="match status" value="1"/>
</dbReference>
<sequence>MASPALDFAFDPEVITLSRPTRGGLLGRLGIGRDRRELDRLPLAERTLLVAIADLRAAAAEKPAELLEITPEHIRLSHRLAAALDAETAASLGLPPMVDLSLRTDVEGVLGSPSFRLRHEWVKNGQRQTVQRVGAILKTSAGPRRLPEWLMDAVAVSEHFKPSRNESQHWNALARFRQLLDPGVRIAEPTAAARVSMTDFLAGLEVRIADRFALSPTAEDDFDVVPFSGRDLVQSGYDEGTIGVPERSSVLAGTMLRGFQERVRSRGALSAYRLGHGNFLVVDPAVAPVLSVMARMQHAPASERAAFLRNPRPLITQAVETALRDTGQLDGLDSIGEEDAIETAALPLLVETQEYADRVTGVGVFRKPDLEIGPGSGTTWLPEAFVEKLRIALAALAPAELDALHDQVSHAMSVGEPTVQHAGFDLPARSEALALIQQYRGSDEATDDAIEGEKELSKPVVLETVDNFHDLKWIGRLKPRSAPGSEAVPSIIRTDLKAHQRESFEWQVACWKAGLPGILNADEQGLGKTLQTIAFLVWLQQQVSDSQALQHGPVLVVAPTSLLVNWEEEVARHTQEPGLGHLIRLYGSGTGARKRAGASGRDIDDGDSKLDLTFLRDAVDEGRAHRYWILTTYTTLVNYQHSLRQIPFSAVVFDEIQALKNPASLRAAAARGVRADFRIGLTGTPIENAAVDLWAIMDQLAPGSLDSLPEFRGRYGTPDVTNMTELHRRVFLSTPPLPPLALRRIKDVVARDLPEKVRRLHPRPMPIGQAQTYEDAHFKLAQGGAGAALKMLHHIRTVSVHPSLDGAEADVAFVKASARLSAVFDILGAVAERGERALVFVEHRRMQHRLVELARARFGLPRVDLINGDTPILQRQAIVNRFQRHLDGGDRFDLLVLGPKAAGTGLTLTAATHVIHLSRWWNPAVEEQCNDRVHRLGHTSPVTIHVPMAIHTGYREGSFDCLLHGLMHRKRRLAAAALWPMGDTQADVGELTRLLDRAAKQDGAAPVSSAIDAMFARDGLDTPIWEEDGSIQVS</sequence>
<dbReference type="InterPro" id="IPR001650">
    <property type="entry name" value="Helicase_C-like"/>
</dbReference>
<gene>
    <name evidence="4" type="ORF">SAMN05192565_13418</name>
</gene>
<dbReference type="Pfam" id="PF00176">
    <property type="entry name" value="SNF2-rel_dom"/>
    <property type="match status" value="1"/>
</dbReference>
<keyword evidence="4" id="KW-0347">Helicase</keyword>
<feature type="domain" description="Helicase C-terminal" evidence="3">
    <location>
        <begin position="822"/>
        <end position="989"/>
    </location>
</feature>
<dbReference type="Gene3D" id="3.40.50.300">
    <property type="entry name" value="P-loop containing nucleotide triphosphate hydrolases"/>
    <property type="match status" value="1"/>
</dbReference>
<dbReference type="InterPro" id="IPR000330">
    <property type="entry name" value="SNF2_N"/>
</dbReference>
<dbReference type="PANTHER" id="PTHR10799">
    <property type="entry name" value="SNF2/RAD54 HELICASE FAMILY"/>
    <property type="match status" value="1"/>
</dbReference>
<evidence type="ECO:0000313" key="4">
    <source>
        <dbReference type="EMBL" id="SFH09517.1"/>
    </source>
</evidence>
<keyword evidence="4" id="KW-0547">Nucleotide-binding</keyword>
<dbReference type="STRING" id="582675.SAMN05192565_13418"/>
<protein>
    <submittedName>
        <fullName evidence="4">Helicase conserved C-terminal domain-containing protein</fullName>
    </submittedName>
</protein>
<dbReference type="GO" id="GO:0016787">
    <property type="term" value="F:hydrolase activity"/>
    <property type="evidence" value="ECO:0007669"/>
    <property type="project" value="UniProtKB-KW"/>
</dbReference>
<evidence type="ECO:0000256" key="1">
    <source>
        <dbReference type="ARBA" id="ARBA00022801"/>
    </source>
</evidence>